<dbReference type="RefSeq" id="WP_188980626.1">
    <property type="nucleotide sequence ID" value="NZ_BMPD01000010.1"/>
</dbReference>
<evidence type="ECO:0008006" key="3">
    <source>
        <dbReference type="Google" id="ProtNLM"/>
    </source>
</evidence>
<evidence type="ECO:0000313" key="2">
    <source>
        <dbReference type="Proteomes" id="UP000614221"/>
    </source>
</evidence>
<proteinExistence type="predicted"/>
<protein>
    <recommendedName>
        <fullName evidence="3">PIN domain-containing protein</fullName>
    </recommendedName>
</protein>
<organism evidence="1 2">
    <name type="scientific">Haloarcula sebkhae</name>
    <dbReference type="NCBI Taxonomy" id="932660"/>
    <lineage>
        <taxon>Archaea</taxon>
        <taxon>Methanobacteriati</taxon>
        <taxon>Methanobacteriota</taxon>
        <taxon>Stenosarchaea group</taxon>
        <taxon>Halobacteria</taxon>
        <taxon>Halobacteriales</taxon>
        <taxon>Haloarculaceae</taxon>
        <taxon>Haloarcula</taxon>
    </lineage>
</organism>
<evidence type="ECO:0000313" key="1">
    <source>
        <dbReference type="EMBL" id="GGK83392.1"/>
    </source>
</evidence>
<name>A0A830F7H3_9EURY</name>
<sequence>MASYCVDSNVLLGYSFLQNRWNDHTDRLISTDNSLFLSDQVIYEYCCKKGKPRAETELKWSKDYGKFDDEKARLRKDARMCELEVDSRQESELGPETVSEIFIEEHDVETQVQGKIRKYFEKTLTKDCTHLDVRDAMRDLVERITTQADSRKEALSERIDYISVEGERDEDLRVRLAEMISHGSQTEHPDAEVVADSYALQNLGIAGRLVTGDKGDIYSNRKEINAMTGLSVLYLKDEFAGHSFL</sequence>
<comment type="caution">
    <text evidence="1">The sequence shown here is derived from an EMBL/GenBank/DDBJ whole genome shotgun (WGS) entry which is preliminary data.</text>
</comment>
<reference evidence="1" key="1">
    <citation type="journal article" date="2014" name="Int. J. Syst. Evol. Microbiol.">
        <title>Complete genome sequence of Corynebacterium casei LMG S-19264T (=DSM 44701T), isolated from a smear-ripened cheese.</title>
        <authorList>
            <consortium name="US DOE Joint Genome Institute (JGI-PGF)"/>
            <person name="Walter F."/>
            <person name="Albersmeier A."/>
            <person name="Kalinowski J."/>
            <person name="Ruckert C."/>
        </authorList>
    </citation>
    <scope>NUCLEOTIDE SEQUENCE</scope>
    <source>
        <strain evidence="1">JCM 19018</strain>
    </source>
</reference>
<dbReference type="AlphaFoldDB" id="A0A830F7H3"/>
<accession>A0A830F7H3</accession>
<dbReference type="EMBL" id="BMPD01000010">
    <property type="protein sequence ID" value="GGK83392.1"/>
    <property type="molecule type" value="Genomic_DNA"/>
</dbReference>
<reference evidence="1" key="2">
    <citation type="submission" date="2020-09" db="EMBL/GenBank/DDBJ databases">
        <authorList>
            <person name="Sun Q."/>
            <person name="Ohkuma M."/>
        </authorList>
    </citation>
    <scope>NUCLEOTIDE SEQUENCE</scope>
    <source>
        <strain evidence="1">JCM 19018</strain>
    </source>
</reference>
<gene>
    <name evidence="1" type="ORF">GCM10009067_39550</name>
</gene>
<dbReference type="Proteomes" id="UP000614221">
    <property type="component" value="Unassembled WGS sequence"/>
</dbReference>
<dbReference type="OrthoDB" id="225142at2157"/>